<reference evidence="1" key="1">
    <citation type="submission" date="2018-05" db="EMBL/GenBank/DDBJ databases">
        <title>Draft genome of Mucuna pruriens seed.</title>
        <authorList>
            <person name="Nnadi N.E."/>
            <person name="Vos R."/>
            <person name="Hasami M.H."/>
            <person name="Devisetty U.K."/>
            <person name="Aguiy J.C."/>
        </authorList>
    </citation>
    <scope>NUCLEOTIDE SEQUENCE [LARGE SCALE GENOMIC DNA]</scope>
    <source>
        <strain evidence="1">JCA_2017</strain>
    </source>
</reference>
<organism evidence="1 2">
    <name type="scientific">Mucuna pruriens</name>
    <name type="common">Velvet bean</name>
    <name type="synonym">Dolichos pruriens</name>
    <dbReference type="NCBI Taxonomy" id="157652"/>
    <lineage>
        <taxon>Eukaryota</taxon>
        <taxon>Viridiplantae</taxon>
        <taxon>Streptophyta</taxon>
        <taxon>Embryophyta</taxon>
        <taxon>Tracheophyta</taxon>
        <taxon>Spermatophyta</taxon>
        <taxon>Magnoliopsida</taxon>
        <taxon>eudicotyledons</taxon>
        <taxon>Gunneridae</taxon>
        <taxon>Pentapetalae</taxon>
        <taxon>rosids</taxon>
        <taxon>fabids</taxon>
        <taxon>Fabales</taxon>
        <taxon>Fabaceae</taxon>
        <taxon>Papilionoideae</taxon>
        <taxon>50 kb inversion clade</taxon>
        <taxon>NPAAA clade</taxon>
        <taxon>indigoferoid/millettioid clade</taxon>
        <taxon>Phaseoleae</taxon>
        <taxon>Mucuna</taxon>
    </lineage>
</organism>
<feature type="non-terminal residue" evidence="1">
    <location>
        <position position="1"/>
    </location>
</feature>
<dbReference type="AlphaFoldDB" id="A0A371HSV2"/>
<proteinExistence type="predicted"/>
<protein>
    <submittedName>
        <fullName evidence="1">Uncharacterized protein</fullName>
    </submittedName>
</protein>
<dbReference type="EMBL" id="QJKJ01001797">
    <property type="protein sequence ID" value="RDY05853.1"/>
    <property type="molecule type" value="Genomic_DNA"/>
</dbReference>
<keyword evidence="2" id="KW-1185">Reference proteome</keyword>
<dbReference type="Proteomes" id="UP000257109">
    <property type="component" value="Unassembled WGS sequence"/>
</dbReference>
<accession>A0A371HSV2</accession>
<comment type="caution">
    <text evidence="1">The sequence shown here is derived from an EMBL/GenBank/DDBJ whole genome shotgun (WGS) entry which is preliminary data.</text>
</comment>
<evidence type="ECO:0000313" key="1">
    <source>
        <dbReference type="EMBL" id="RDY05853.1"/>
    </source>
</evidence>
<evidence type="ECO:0000313" key="2">
    <source>
        <dbReference type="Proteomes" id="UP000257109"/>
    </source>
</evidence>
<sequence>MEIHLPLVIQRAIVMIPMLKGICLRCHALGNLCFVIINGSGCMNVASERLVSKLALPTIIHPRSYRL</sequence>
<name>A0A371HSV2_MUCPR</name>
<gene>
    <name evidence="1" type="ORF">CR513_10260</name>
</gene>
<dbReference type="OrthoDB" id="1747743at2759"/>